<evidence type="ECO:0000313" key="7">
    <source>
        <dbReference type="Proteomes" id="UP001333102"/>
    </source>
</evidence>
<evidence type="ECO:0000313" key="6">
    <source>
        <dbReference type="EMBL" id="WRP15486.1"/>
    </source>
</evidence>
<dbReference type="InterPro" id="IPR006129">
    <property type="entry name" value="AdhesinB"/>
</dbReference>
<dbReference type="PANTHER" id="PTHR42953">
    <property type="entry name" value="HIGH-AFFINITY ZINC UPTAKE SYSTEM PROTEIN ZNUA-RELATED"/>
    <property type="match status" value="1"/>
</dbReference>
<dbReference type="SUPFAM" id="SSF53807">
    <property type="entry name" value="Helical backbone' metal receptor"/>
    <property type="match status" value="1"/>
</dbReference>
<dbReference type="InterPro" id="IPR050492">
    <property type="entry name" value="Bact_metal-bind_prot9"/>
</dbReference>
<keyword evidence="4" id="KW-0732">Signal</keyword>
<dbReference type="EMBL" id="CP141614">
    <property type="protein sequence ID" value="WRP15486.1"/>
    <property type="molecule type" value="Genomic_DNA"/>
</dbReference>
<dbReference type="InterPro" id="IPR006127">
    <property type="entry name" value="ZnuA-like"/>
</dbReference>
<dbReference type="Proteomes" id="UP001333102">
    <property type="component" value="Chromosome"/>
</dbReference>
<evidence type="ECO:0000256" key="5">
    <source>
        <dbReference type="RuleBase" id="RU003512"/>
    </source>
</evidence>
<dbReference type="PRINTS" id="PR00691">
    <property type="entry name" value="ADHESINB"/>
</dbReference>
<name>A0ABZ1BSB9_9FIRM</name>
<dbReference type="PRINTS" id="PR00690">
    <property type="entry name" value="ADHESNFAMILY"/>
</dbReference>
<evidence type="ECO:0000256" key="2">
    <source>
        <dbReference type="ARBA" id="ARBA00022448"/>
    </source>
</evidence>
<organism evidence="6 7">
    <name type="scientific">Geochorda subterranea</name>
    <dbReference type="NCBI Taxonomy" id="3109564"/>
    <lineage>
        <taxon>Bacteria</taxon>
        <taxon>Bacillati</taxon>
        <taxon>Bacillota</taxon>
        <taxon>Limnochordia</taxon>
        <taxon>Limnochordales</taxon>
        <taxon>Geochordaceae</taxon>
        <taxon>Geochorda</taxon>
    </lineage>
</organism>
<evidence type="ECO:0000256" key="1">
    <source>
        <dbReference type="ARBA" id="ARBA00004196"/>
    </source>
</evidence>
<comment type="subcellular location">
    <subcellularLocation>
        <location evidence="1">Cell envelope</location>
    </subcellularLocation>
</comment>
<keyword evidence="2 5" id="KW-0813">Transport</keyword>
<gene>
    <name evidence="6" type="ORF">VLY81_04800</name>
</gene>
<reference evidence="7" key="1">
    <citation type="submission" date="2023-12" db="EMBL/GenBank/DDBJ databases">
        <title>Novel isolates from deep terrestrial aquifers shed light on the physiology and ecology of the class Limnochordia.</title>
        <authorList>
            <person name="Karnachuk O.V."/>
            <person name="Lukina A.P."/>
            <person name="Avakyan M.R."/>
            <person name="Kadnikov V."/>
            <person name="Begmatov S."/>
            <person name="Beletsky A.V."/>
            <person name="Mardanov A.V."/>
            <person name="Ravin N.V."/>
        </authorList>
    </citation>
    <scope>NUCLEOTIDE SEQUENCE [LARGE SCALE GENOMIC DNA]</scope>
    <source>
        <strain evidence="7">LN</strain>
    </source>
</reference>
<accession>A0ABZ1BSB9</accession>
<evidence type="ECO:0000256" key="4">
    <source>
        <dbReference type="ARBA" id="ARBA00022729"/>
    </source>
</evidence>
<dbReference type="PANTHER" id="PTHR42953:SF1">
    <property type="entry name" value="METAL-BINDING PROTEIN HI_0362-RELATED"/>
    <property type="match status" value="1"/>
</dbReference>
<proteinExistence type="inferred from homology"/>
<dbReference type="RefSeq" id="WP_324669889.1">
    <property type="nucleotide sequence ID" value="NZ_CP141614.1"/>
</dbReference>
<keyword evidence="7" id="KW-1185">Reference proteome</keyword>
<dbReference type="Gene3D" id="3.40.50.1980">
    <property type="entry name" value="Nitrogenase molybdenum iron protein domain"/>
    <property type="match status" value="2"/>
</dbReference>
<evidence type="ECO:0000256" key="3">
    <source>
        <dbReference type="ARBA" id="ARBA00022723"/>
    </source>
</evidence>
<keyword evidence="3" id="KW-0479">Metal-binding</keyword>
<sequence>MSRHFAGLVAVLVVAAGGTAAVWAAASSWQRSLGAGEGGAARPLVVTSITIIADLARQVGGDRIRVHSLLGPGQDPHTYQPTPRDALTVSLADLVLINGHGLDYWAERLVPDTVRSRRLVPLAEGVDGPLLPWPGSHGGTDPHLWMDPALVAGYVEQIQDALVRLDPSGEEVFRRNAAGFVDRLQRLDAWIEGQIALVPPERRKLVTTHDAYRYFGRRYGVEVLDTVWGITTEEEPSAHHLAQLFRNLRQHGVPAFVETTINPQIMEEIAAQAGVAIGGKLYADALGPSGSGAETYEGMMRYNVRVIVDALQEAARSPAR</sequence>
<comment type="similarity">
    <text evidence="5">Belongs to the bacterial solute-binding protein 9 family.</text>
</comment>
<protein>
    <submittedName>
        <fullName evidence="6">Zinc ABC transporter substrate-binding protein</fullName>
    </submittedName>
</protein>
<dbReference type="Pfam" id="PF01297">
    <property type="entry name" value="ZnuA"/>
    <property type="match status" value="1"/>
</dbReference>
<dbReference type="InterPro" id="IPR006128">
    <property type="entry name" value="Lipoprotein_PsaA-like"/>
</dbReference>